<dbReference type="InParanoid" id="A0A804RN87"/>
<dbReference type="EnsemblPlants" id="Zm00001eb438450_T001">
    <property type="protein sequence ID" value="Zm00001eb438450_P001"/>
    <property type="gene ID" value="Zm00001eb438450"/>
</dbReference>
<keyword evidence="2" id="KW-1185">Reference proteome</keyword>
<accession>A0A804RN87</accession>
<dbReference type="AlphaFoldDB" id="A0A804RN87"/>
<sequence>MVTLENLRRIYGHVVERATLARDLLAPAAGQLSGNLHSRCILAQQLDLSFPEKDDDLRADLEKFGAIEAIALCRHLFMAVIVFRDEASVPVAFRRQEEISSGLYSAVPASPPCALHEFYSSKQYQG</sequence>
<proteinExistence type="predicted"/>
<protein>
    <submittedName>
        <fullName evidence="1">Uncharacterized protein</fullName>
    </submittedName>
</protein>
<name>A0A804RN87_MAIZE</name>
<evidence type="ECO:0000313" key="2">
    <source>
        <dbReference type="Proteomes" id="UP000007305"/>
    </source>
</evidence>
<organism evidence="1 2">
    <name type="scientific">Zea mays</name>
    <name type="common">Maize</name>
    <dbReference type="NCBI Taxonomy" id="4577"/>
    <lineage>
        <taxon>Eukaryota</taxon>
        <taxon>Viridiplantae</taxon>
        <taxon>Streptophyta</taxon>
        <taxon>Embryophyta</taxon>
        <taxon>Tracheophyta</taxon>
        <taxon>Spermatophyta</taxon>
        <taxon>Magnoliopsida</taxon>
        <taxon>Liliopsida</taxon>
        <taxon>Poales</taxon>
        <taxon>Poaceae</taxon>
        <taxon>PACMAD clade</taxon>
        <taxon>Panicoideae</taxon>
        <taxon>Andropogonodae</taxon>
        <taxon>Andropogoneae</taxon>
        <taxon>Tripsacinae</taxon>
        <taxon>Zea</taxon>
    </lineage>
</organism>
<dbReference type="Gramene" id="Zm00001eb438450_T001">
    <property type="protein sequence ID" value="Zm00001eb438450_P001"/>
    <property type="gene ID" value="Zm00001eb438450"/>
</dbReference>
<reference evidence="1" key="1">
    <citation type="submission" date="2021-05" db="UniProtKB">
        <authorList>
            <consortium name="EnsemblPlants"/>
        </authorList>
    </citation>
    <scope>IDENTIFICATION</scope>
    <source>
        <strain evidence="1">cv. B73</strain>
    </source>
</reference>
<evidence type="ECO:0000313" key="1">
    <source>
        <dbReference type="EnsemblPlants" id="Zm00001eb438450_P001"/>
    </source>
</evidence>
<dbReference type="Proteomes" id="UP000007305">
    <property type="component" value="Unassembled WGS sequence"/>
</dbReference>